<protein>
    <submittedName>
        <fullName evidence="5">Collagen alpha-1 chain-like protein</fullName>
    </submittedName>
</protein>
<keyword evidence="3 5" id="KW-0176">Collagen</keyword>
<sequence length="111" mass="12876">MNVLRLLSQEAYQNFTYTCVNSVAWYNNDDPIHGYDLSLRLLGDNEDEFSYKMIRPQIVTDGCRSRNDKAETVFLIRTKKPQQLPLIDFYPVDYGLPRQAFGFAIGPVCFK</sequence>
<dbReference type="OrthoDB" id="8939548at2759"/>
<dbReference type="AlphaFoldDB" id="A0A0J7JW26"/>
<accession>A0A0J7JW26</accession>
<dbReference type="Pfam" id="PF01410">
    <property type="entry name" value="COLFI"/>
    <property type="match status" value="1"/>
</dbReference>
<evidence type="ECO:0000256" key="2">
    <source>
        <dbReference type="ARBA" id="ARBA00022525"/>
    </source>
</evidence>
<evidence type="ECO:0000313" key="5">
    <source>
        <dbReference type="EMBL" id="KMQ82438.1"/>
    </source>
</evidence>
<dbReference type="EMBL" id="LBMM01025463">
    <property type="protein sequence ID" value="KMQ82438.1"/>
    <property type="molecule type" value="Genomic_DNA"/>
</dbReference>
<comment type="subcellular location">
    <subcellularLocation>
        <location evidence="1">Secreted</location>
    </subcellularLocation>
</comment>
<evidence type="ECO:0000313" key="6">
    <source>
        <dbReference type="Proteomes" id="UP000036403"/>
    </source>
</evidence>
<dbReference type="GO" id="GO:0005581">
    <property type="term" value="C:collagen trimer"/>
    <property type="evidence" value="ECO:0007669"/>
    <property type="project" value="UniProtKB-KW"/>
</dbReference>
<dbReference type="InterPro" id="IPR000885">
    <property type="entry name" value="Fib_collagen_C"/>
</dbReference>
<organism evidence="5 6">
    <name type="scientific">Lasius niger</name>
    <name type="common">Black garden ant</name>
    <dbReference type="NCBI Taxonomy" id="67767"/>
    <lineage>
        <taxon>Eukaryota</taxon>
        <taxon>Metazoa</taxon>
        <taxon>Ecdysozoa</taxon>
        <taxon>Arthropoda</taxon>
        <taxon>Hexapoda</taxon>
        <taxon>Insecta</taxon>
        <taxon>Pterygota</taxon>
        <taxon>Neoptera</taxon>
        <taxon>Endopterygota</taxon>
        <taxon>Hymenoptera</taxon>
        <taxon>Apocrita</taxon>
        <taxon>Aculeata</taxon>
        <taxon>Formicoidea</taxon>
        <taxon>Formicidae</taxon>
        <taxon>Formicinae</taxon>
        <taxon>Lasius</taxon>
        <taxon>Lasius</taxon>
    </lineage>
</organism>
<evidence type="ECO:0000256" key="3">
    <source>
        <dbReference type="ARBA" id="ARBA00023119"/>
    </source>
</evidence>
<comment type="caution">
    <text evidence="5">The sequence shown here is derived from an EMBL/GenBank/DDBJ whole genome shotgun (WGS) entry which is preliminary data.</text>
</comment>
<proteinExistence type="predicted"/>
<dbReference type="GO" id="GO:0005576">
    <property type="term" value="C:extracellular region"/>
    <property type="evidence" value="ECO:0007669"/>
    <property type="project" value="UniProtKB-SubCell"/>
</dbReference>
<evidence type="ECO:0000256" key="1">
    <source>
        <dbReference type="ARBA" id="ARBA00004613"/>
    </source>
</evidence>
<dbReference type="SMART" id="SM00038">
    <property type="entry name" value="COLFI"/>
    <property type="match status" value="1"/>
</dbReference>
<keyword evidence="6" id="KW-1185">Reference proteome</keyword>
<keyword evidence="2" id="KW-0964">Secreted</keyword>
<gene>
    <name evidence="5" type="ORF">RF55_22991</name>
</gene>
<dbReference type="Proteomes" id="UP000036403">
    <property type="component" value="Unassembled WGS sequence"/>
</dbReference>
<dbReference type="GO" id="GO:0005201">
    <property type="term" value="F:extracellular matrix structural constituent"/>
    <property type="evidence" value="ECO:0007669"/>
    <property type="project" value="InterPro"/>
</dbReference>
<dbReference type="STRING" id="67767.A0A0J7JW26"/>
<name>A0A0J7JW26_LASNI</name>
<dbReference type="PaxDb" id="67767-A0A0J7JW26"/>
<reference evidence="5 6" key="1">
    <citation type="submission" date="2015-04" db="EMBL/GenBank/DDBJ databases">
        <title>Lasius niger genome sequencing.</title>
        <authorList>
            <person name="Konorov E.A."/>
            <person name="Nikitin M.A."/>
            <person name="Kirill M.V."/>
            <person name="Chang P."/>
        </authorList>
    </citation>
    <scope>NUCLEOTIDE SEQUENCE [LARGE SCALE GENOMIC DNA]</scope>
    <source>
        <tissue evidence="5">Whole</tissue>
    </source>
</reference>
<dbReference type="PROSITE" id="PS51461">
    <property type="entry name" value="NC1_FIB"/>
    <property type="match status" value="1"/>
</dbReference>
<dbReference type="Gene3D" id="2.60.120.1000">
    <property type="match status" value="1"/>
</dbReference>
<feature type="domain" description="Fibrillar collagen NC1" evidence="4">
    <location>
        <begin position="1"/>
        <end position="111"/>
    </location>
</feature>
<evidence type="ECO:0000259" key="4">
    <source>
        <dbReference type="PROSITE" id="PS51461"/>
    </source>
</evidence>